<evidence type="ECO:0000313" key="2">
    <source>
        <dbReference type="EMBL" id="MDR0183247.1"/>
    </source>
</evidence>
<protein>
    <submittedName>
        <fullName evidence="2">HGGxSTG domain-containing protein</fullName>
    </submittedName>
</protein>
<organism evidence="2 3">
    <name type="scientific">Lysobacter arvi</name>
    <dbReference type="NCBI Taxonomy" id="3038776"/>
    <lineage>
        <taxon>Bacteria</taxon>
        <taxon>Pseudomonadati</taxon>
        <taxon>Pseudomonadota</taxon>
        <taxon>Gammaproteobacteria</taxon>
        <taxon>Lysobacterales</taxon>
        <taxon>Lysobacteraceae</taxon>
        <taxon>Lysobacter</taxon>
    </lineage>
</organism>
<feature type="region of interest" description="Disordered" evidence="1">
    <location>
        <begin position="84"/>
        <end position="114"/>
    </location>
</feature>
<gene>
    <name evidence="2" type="ORF">P8609_09730</name>
</gene>
<proteinExistence type="predicted"/>
<accession>A0ABU1CEU8</accession>
<name>A0ABU1CEU8_9GAMM</name>
<dbReference type="EMBL" id="JARUHG010000002">
    <property type="protein sequence ID" value="MDR0183247.1"/>
    <property type="molecule type" value="Genomic_DNA"/>
</dbReference>
<comment type="caution">
    <text evidence="2">The sequence shown here is derived from an EMBL/GenBank/DDBJ whole genome shotgun (WGS) entry which is preliminary data.</text>
</comment>
<reference evidence="2 3" key="1">
    <citation type="submission" date="2023-04" db="EMBL/GenBank/DDBJ databases">
        <title>Lysobacter sp. strain UC isolated from soil sample.</title>
        <authorList>
            <person name="Choksket S."/>
            <person name="Harshvardhan F."/>
            <person name="Rana R."/>
            <person name="Patil P.B."/>
            <person name="Korpole S."/>
        </authorList>
    </citation>
    <scope>NUCLEOTIDE SEQUENCE [LARGE SCALE GENOMIC DNA]</scope>
    <source>
        <strain evidence="2 3">UC</strain>
    </source>
</reference>
<keyword evidence="3" id="KW-1185">Reference proteome</keyword>
<sequence>MASLAAISEKRGQFYPLNTNSGVIDAIIAEWAELTGINNQSKSNPMTSGRVPELLDAMRARTTSAASGPQNRPNQERVVCGAKTQAGHPCRGKSMPGKRRCKWHGGCSTGPRTTEGRARALANLRQFAQQDQGVTG</sequence>
<dbReference type="Proteomes" id="UP001233535">
    <property type="component" value="Unassembled WGS sequence"/>
</dbReference>
<evidence type="ECO:0000256" key="1">
    <source>
        <dbReference type="SAM" id="MobiDB-lite"/>
    </source>
</evidence>
<evidence type="ECO:0000313" key="3">
    <source>
        <dbReference type="Proteomes" id="UP001233535"/>
    </source>
</evidence>
<dbReference type="NCBIfam" id="NF041373">
    <property type="entry name" value="HGG_STG"/>
    <property type="match status" value="1"/>
</dbReference>
<dbReference type="InterPro" id="IPR047675">
    <property type="entry name" value="Putative_zinc-bd"/>
</dbReference>